<sequence>MCKILSHLLNVLKLIADAFIYASRLVEIRYAMWTFHSHMSSVGNLCHDRFLRNSPGTSARQRNTVPFGQSEPTSFTKLCQPIPPAHRLSCEAKPLAIQLSNPENL</sequence>
<reference evidence="2 3" key="1">
    <citation type="submission" date="2013-05" db="EMBL/GenBank/DDBJ databases">
        <title>Draft genome of the parasitic nematode Anyclostoma ceylanicum.</title>
        <authorList>
            <person name="Mitreva M."/>
        </authorList>
    </citation>
    <scope>NUCLEOTIDE SEQUENCE [LARGE SCALE GENOMIC DNA]</scope>
</reference>
<dbReference type="AlphaFoldDB" id="A0A0D6M7H7"/>
<feature type="chain" id="PRO_5002307694" evidence="1">
    <location>
        <begin position="19"/>
        <end position="105"/>
    </location>
</feature>
<keyword evidence="3" id="KW-1185">Reference proteome</keyword>
<dbReference type="EMBL" id="KE124813">
    <property type="protein sequence ID" value="EPB78371.1"/>
    <property type="molecule type" value="Genomic_DNA"/>
</dbReference>
<evidence type="ECO:0000256" key="1">
    <source>
        <dbReference type="SAM" id="SignalP"/>
    </source>
</evidence>
<evidence type="ECO:0000313" key="2">
    <source>
        <dbReference type="EMBL" id="EPB78371.1"/>
    </source>
</evidence>
<proteinExistence type="predicted"/>
<evidence type="ECO:0000313" key="3">
    <source>
        <dbReference type="Proteomes" id="UP000054495"/>
    </source>
</evidence>
<organism evidence="2 3">
    <name type="scientific">Ancylostoma ceylanicum</name>
    <dbReference type="NCBI Taxonomy" id="53326"/>
    <lineage>
        <taxon>Eukaryota</taxon>
        <taxon>Metazoa</taxon>
        <taxon>Ecdysozoa</taxon>
        <taxon>Nematoda</taxon>
        <taxon>Chromadorea</taxon>
        <taxon>Rhabditida</taxon>
        <taxon>Rhabditina</taxon>
        <taxon>Rhabditomorpha</taxon>
        <taxon>Strongyloidea</taxon>
        <taxon>Ancylostomatidae</taxon>
        <taxon>Ancylostomatinae</taxon>
        <taxon>Ancylostoma</taxon>
    </lineage>
</organism>
<name>A0A0D6M7H7_9BILA</name>
<accession>A0A0D6M7H7</accession>
<dbReference type="Proteomes" id="UP000054495">
    <property type="component" value="Unassembled WGS sequence"/>
</dbReference>
<feature type="signal peptide" evidence="1">
    <location>
        <begin position="1"/>
        <end position="18"/>
    </location>
</feature>
<protein>
    <submittedName>
        <fullName evidence="2">Uncharacterized protein</fullName>
    </submittedName>
</protein>
<gene>
    <name evidence="2" type="ORF">ANCCEY_02520</name>
</gene>
<keyword evidence="1" id="KW-0732">Signal</keyword>